<evidence type="ECO:0000256" key="1">
    <source>
        <dbReference type="SAM" id="MobiDB-lite"/>
    </source>
</evidence>
<dbReference type="Proteomes" id="UP000503018">
    <property type="component" value="Chromosome"/>
</dbReference>
<keyword evidence="2" id="KW-0472">Membrane</keyword>
<keyword evidence="2" id="KW-0812">Transmembrane</keyword>
<evidence type="ECO:0000313" key="4">
    <source>
        <dbReference type="Proteomes" id="UP000503018"/>
    </source>
</evidence>
<keyword evidence="4" id="KW-1185">Reference proteome</keyword>
<keyword evidence="2" id="KW-1133">Transmembrane helix</keyword>
<dbReference type="RefSeq" id="WP_169947604.1">
    <property type="nucleotide sequence ID" value="NZ_CP053015.1"/>
</dbReference>
<proteinExistence type="predicted"/>
<organism evidence="3 4">
    <name type="scientific">Sphingomonas lacunae</name>
    <dbReference type="NCBI Taxonomy" id="2698828"/>
    <lineage>
        <taxon>Bacteria</taxon>
        <taxon>Pseudomonadati</taxon>
        <taxon>Pseudomonadota</taxon>
        <taxon>Alphaproteobacteria</taxon>
        <taxon>Sphingomonadales</taxon>
        <taxon>Sphingomonadaceae</taxon>
        <taxon>Sphingomonas</taxon>
    </lineage>
</organism>
<dbReference type="EMBL" id="CP053015">
    <property type="protein sequence ID" value="QJQ33393.1"/>
    <property type="molecule type" value="Genomic_DNA"/>
</dbReference>
<feature type="transmembrane region" description="Helical" evidence="2">
    <location>
        <begin position="43"/>
        <end position="63"/>
    </location>
</feature>
<reference evidence="3 4" key="1">
    <citation type="submission" date="2020-01" db="EMBL/GenBank/DDBJ databases">
        <title>Sphingomonas sp. strain CSW-10.</title>
        <authorList>
            <person name="Chen W.-M."/>
        </authorList>
    </citation>
    <scope>NUCLEOTIDE SEQUENCE [LARGE SCALE GENOMIC DNA]</scope>
    <source>
        <strain evidence="3 4">CSW-10</strain>
    </source>
</reference>
<evidence type="ECO:0000313" key="3">
    <source>
        <dbReference type="EMBL" id="QJQ33393.1"/>
    </source>
</evidence>
<feature type="region of interest" description="Disordered" evidence="1">
    <location>
        <begin position="1"/>
        <end position="28"/>
    </location>
</feature>
<evidence type="ECO:0000256" key="2">
    <source>
        <dbReference type="SAM" id="Phobius"/>
    </source>
</evidence>
<accession>A0A6M4AW79</accession>
<dbReference type="AlphaFoldDB" id="A0A6M4AW79"/>
<gene>
    <name evidence="3" type="ORF">GV829_13915</name>
</gene>
<feature type="compositionally biased region" description="Acidic residues" evidence="1">
    <location>
        <begin position="7"/>
        <end position="17"/>
    </location>
</feature>
<protein>
    <submittedName>
        <fullName evidence="3">Uncharacterized protein</fullName>
    </submittedName>
</protein>
<sequence length="69" mass="7480">MTSPQDDIPESAETEENEVLREARRVREQKERAEAKGKLGWKAGAAAAIGVGSAALIAALLYANRDRKD</sequence>
<name>A0A6M4AW79_9SPHN</name>
<dbReference type="KEGG" id="slan:GV829_13915"/>
<feature type="compositionally biased region" description="Basic and acidic residues" evidence="1">
    <location>
        <begin position="18"/>
        <end position="28"/>
    </location>
</feature>